<dbReference type="EMBL" id="JAWXYG010000006">
    <property type="protein sequence ID" value="KAK4269339.1"/>
    <property type="molecule type" value="Genomic_DNA"/>
</dbReference>
<protein>
    <recommendedName>
        <fullName evidence="4">Transmembrane protein</fullName>
    </recommendedName>
</protein>
<evidence type="ECO:0008006" key="4">
    <source>
        <dbReference type="Google" id="ProtNLM"/>
    </source>
</evidence>
<keyword evidence="1" id="KW-1133">Transmembrane helix</keyword>
<evidence type="ECO:0000256" key="1">
    <source>
        <dbReference type="SAM" id="Phobius"/>
    </source>
</evidence>
<dbReference type="AlphaFoldDB" id="A0AAE1JJT6"/>
<feature type="transmembrane region" description="Helical" evidence="1">
    <location>
        <begin position="44"/>
        <end position="62"/>
    </location>
</feature>
<name>A0AAE1JJT6_9FABA</name>
<organism evidence="2 3">
    <name type="scientific">Acacia crassicarpa</name>
    <name type="common">northern wattle</name>
    <dbReference type="NCBI Taxonomy" id="499986"/>
    <lineage>
        <taxon>Eukaryota</taxon>
        <taxon>Viridiplantae</taxon>
        <taxon>Streptophyta</taxon>
        <taxon>Embryophyta</taxon>
        <taxon>Tracheophyta</taxon>
        <taxon>Spermatophyta</taxon>
        <taxon>Magnoliopsida</taxon>
        <taxon>eudicotyledons</taxon>
        <taxon>Gunneridae</taxon>
        <taxon>Pentapetalae</taxon>
        <taxon>rosids</taxon>
        <taxon>fabids</taxon>
        <taxon>Fabales</taxon>
        <taxon>Fabaceae</taxon>
        <taxon>Caesalpinioideae</taxon>
        <taxon>mimosoid clade</taxon>
        <taxon>Acacieae</taxon>
        <taxon>Acacia</taxon>
    </lineage>
</organism>
<reference evidence="2" key="1">
    <citation type="submission" date="2023-10" db="EMBL/GenBank/DDBJ databases">
        <title>Chromosome-level genome of the transformable northern wattle, Acacia crassicarpa.</title>
        <authorList>
            <person name="Massaro I."/>
            <person name="Sinha N.R."/>
            <person name="Poethig S."/>
            <person name="Leichty A.R."/>
        </authorList>
    </citation>
    <scope>NUCLEOTIDE SEQUENCE</scope>
    <source>
        <strain evidence="2">Acra3RX</strain>
        <tissue evidence="2">Leaf</tissue>
    </source>
</reference>
<evidence type="ECO:0000313" key="3">
    <source>
        <dbReference type="Proteomes" id="UP001293593"/>
    </source>
</evidence>
<gene>
    <name evidence="2" type="ORF">QN277_022508</name>
</gene>
<accession>A0AAE1JJT6</accession>
<keyword evidence="1" id="KW-0472">Membrane</keyword>
<proteinExistence type="predicted"/>
<keyword evidence="3" id="KW-1185">Reference proteome</keyword>
<sequence length="74" mass="8544">MEEGYGEGGEDGLKIVSDGEAWWWKVGLFPVLGFSPLLPFDAVSGWWLLLLSSMGIGWGGSWRNTWQWIWWRVR</sequence>
<dbReference type="Proteomes" id="UP001293593">
    <property type="component" value="Unassembled WGS sequence"/>
</dbReference>
<keyword evidence="1" id="KW-0812">Transmembrane</keyword>
<evidence type="ECO:0000313" key="2">
    <source>
        <dbReference type="EMBL" id="KAK4269339.1"/>
    </source>
</evidence>
<comment type="caution">
    <text evidence="2">The sequence shown here is derived from an EMBL/GenBank/DDBJ whole genome shotgun (WGS) entry which is preliminary data.</text>
</comment>